<proteinExistence type="inferred from homology"/>
<feature type="transmembrane region" description="Helical" evidence="6">
    <location>
        <begin position="12"/>
        <end position="31"/>
    </location>
</feature>
<dbReference type="WBParaSite" id="ACRNAN_Path_832.g3187.t1">
    <property type="protein sequence ID" value="ACRNAN_Path_832.g3187.t1"/>
    <property type="gene ID" value="ACRNAN_Path_832.g3187"/>
</dbReference>
<feature type="transmembrane region" description="Helical" evidence="6">
    <location>
        <begin position="99"/>
        <end position="118"/>
    </location>
</feature>
<evidence type="ECO:0000256" key="1">
    <source>
        <dbReference type="ARBA" id="ARBA00004141"/>
    </source>
</evidence>
<evidence type="ECO:0000313" key="8">
    <source>
        <dbReference type="WBParaSite" id="ACRNAN_Path_832.g3187.t1"/>
    </source>
</evidence>
<organism evidence="7 8">
    <name type="scientific">Acrobeloides nanus</name>
    <dbReference type="NCBI Taxonomy" id="290746"/>
    <lineage>
        <taxon>Eukaryota</taxon>
        <taxon>Metazoa</taxon>
        <taxon>Ecdysozoa</taxon>
        <taxon>Nematoda</taxon>
        <taxon>Chromadorea</taxon>
        <taxon>Rhabditida</taxon>
        <taxon>Tylenchina</taxon>
        <taxon>Cephalobomorpha</taxon>
        <taxon>Cephaloboidea</taxon>
        <taxon>Cephalobidae</taxon>
        <taxon>Acrobeloides</taxon>
    </lineage>
</organism>
<protein>
    <recommendedName>
        <fullName evidence="6">XK-related protein</fullName>
    </recommendedName>
</protein>
<evidence type="ECO:0000256" key="6">
    <source>
        <dbReference type="RuleBase" id="RU910716"/>
    </source>
</evidence>
<evidence type="ECO:0000256" key="4">
    <source>
        <dbReference type="ARBA" id="ARBA00022989"/>
    </source>
</evidence>
<sequence length="151" mass="17606">MIVLAIREYGAYVWILLFAAHIFVTLCHIWMQVNLEELKWQDFSLLFLNVLMHVYSPINMMTKSTFFRYMIGYLIEFAENIACIAFWCSAVKFDFPYKVVVAIVVFLLNIIGLVLLIVRLRYFSSNEDEEDRRGSSSVPLTTFLKSPALND</sequence>
<keyword evidence="7" id="KW-1185">Reference proteome</keyword>
<accession>A0A914CC43</accession>
<keyword evidence="5 6" id="KW-0472">Membrane</keyword>
<feature type="transmembrane region" description="Helical" evidence="6">
    <location>
        <begin position="43"/>
        <end position="61"/>
    </location>
</feature>
<dbReference type="GO" id="GO:0005886">
    <property type="term" value="C:plasma membrane"/>
    <property type="evidence" value="ECO:0007669"/>
    <property type="project" value="UniProtKB-ARBA"/>
</dbReference>
<reference evidence="8" key="1">
    <citation type="submission" date="2022-11" db="UniProtKB">
        <authorList>
            <consortium name="WormBaseParasite"/>
        </authorList>
    </citation>
    <scope>IDENTIFICATION</scope>
</reference>
<comment type="similarity">
    <text evidence="2 6">Belongs to the XK family.</text>
</comment>
<dbReference type="AlphaFoldDB" id="A0A914CC43"/>
<keyword evidence="4 6" id="KW-1133">Transmembrane helix</keyword>
<name>A0A914CC43_9BILA</name>
<comment type="subcellular location">
    <subcellularLocation>
        <location evidence="1 6">Membrane</location>
        <topology evidence="1 6">Multi-pass membrane protein</topology>
    </subcellularLocation>
</comment>
<evidence type="ECO:0000256" key="5">
    <source>
        <dbReference type="ARBA" id="ARBA00023136"/>
    </source>
</evidence>
<evidence type="ECO:0000256" key="3">
    <source>
        <dbReference type="ARBA" id="ARBA00022692"/>
    </source>
</evidence>
<evidence type="ECO:0000313" key="7">
    <source>
        <dbReference type="Proteomes" id="UP000887540"/>
    </source>
</evidence>
<dbReference type="InterPro" id="IPR018629">
    <property type="entry name" value="XK-rel"/>
</dbReference>
<keyword evidence="3 6" id="KW-0812">Transmembrane</keyword>
<dbReference type="Pfam" id="PF09815">
    <property type="entry name" value="XK-related"/>
    <property type="match status" value="1"/>
</dbReference>
<evidence type="ECO:0000256" key="2">
    <source>
        <dbReference type="ARBA" id="ARBA00008789"/>
    </source>
</evidence>
<dbReference type="Proteomes" id="UP000887540">
    <property type="component" value="Unplaced"/>
</dbReference>
<feature type="transmembrane region" description="Helical" evidence="6">
    <location>
        <begin position="73"/>
        <end position="93"/>
    </location>
</feature>